<gene>
    <name evidence="2" type="ORF">E4680_01885</name>
</gene>
<evidence type="ECO:0008006" key="4">
    <source>
        <dbReference type="Google" id="ProtNLM"/>
    </source>
</evidence>
<keyword evidence="1" id="KW-0732">Signal</keyword>
<reference evidence="2 3" key="1">
    <citation type="journal article" date="2019" name="ISME J.">
        <title>Candidatus Macondimonas diazotrophica, a novel gammaproteobacterial genus dominating crude-oil-contaminated coastal sediments.</title>
        <authorList>
            <person name="Karthikeyan S."/>
            <person name="Konstantinidis K."/>
        </authorList>
    </citation>
    <scope>NUCLEOTIDE SEQUENCE [LARGE SCALE GENOMIC DNA]</scope>
    <source>
        <strain evidence="2 3">KTK01</strain>
    </source>
</reference>
<accession>A0A4Z0FB74</accession>
<dbReference type="OrthoDB" id="5493525at2"/>
<sequence>MRATAMAGLGLTTATAALADCSDARGISLPESAELSSYSGYYVGGDGCFYDPHSIDVMTVPPAVGASGMRDERLIFVNGANPKAGREPYFLKLLAEARDIPTVGVLNTQTDENLSSPPTIKGVSAVKTLESLMLQALETGSDLLVRGGSGGASVVSVALVRTKMRWAARHPRPRKLDDTLRQLKVETFGGVGFFYPDGPSYVHYANLKDPNAQRLGVLNPLVKPGQGAVIALFQDTLAPLEADYEVLTPENEIILSHHGFGVYNANQRDFDRLYRFSPKILPYRFVPLISKSS</sequence>
<feature type="signal peptide" evidence="1">
    <location>
        <begin position="1"/>
        <end position="19"/>
    </location>
</feature>
<feature type="chain" id="PRO_5021385832" description="Alpha/beta hydrolase" evidence="1">
    <location>
        <begin position="20"/>
        <end position="293"/>
    </location>
</feature>
<organism evidence="2 3">
    <name type="scientific">Candidatus Macondimonas diazotrophica</name>
    <dbReference type="NCBI Taxonomy" id="2305248"/>
    <lineage>
        <taxon>Bacteria</taxon>
        <taxon>Pseudomonadati</taxon>
        <taxon>Pseudomonadota</taxon>
        <taxon>Gammaproteobacteria</taxon>
        <taxon>Chromatiales</taxon>
        <taxon>Ectothiorhodospiraceae</taxon>
        <taxon>Candidatus Macondimonas</taxon>
    </lineage>
</organism>
<evidence type="ECO:0000313" key="2">
    <source>
        <dbReference type="EMBL" id="TFZ83756.1"/>
    </source>
</evidence>
<dbReference type="Proteomes" id="UP000297890">
    <property type="component" value="Unassembled WGS sequence"/>
</dbReference>
<evidence type="ECO:0000313" key="3">
    <source>
        <dbReference type="Proteomes" id="UP000297890"/>
    </source>
</evidence>
<dbReference type="EMBL" id="SRIO01000002">
    <property type="protein sequence ID" value="TFZ83756.1"/>
    <property type="molecule type" value="Genomic_DNA"/>
</dbReference>
<keyword evidence="3" id="KW-1185">Reference proteome</keyword>
<evidence type="ECO:0000256" key="1">
    <source>
        <dbReference type="SAM" id="SignalP"/>
    </source>
</evidence>
<dbReference type="RefSeq" id="WP_135280683.1">
    <property type="nucleotide sequence ID" value="NZ_SRIO01000002.1"/>
</dbReference>
<dbReference type="AlphaFoldDB" id="A0A4Z0FB74"/>
<proteinExistence type="predicted"/>
<comment type="caution">
    <text evidence="2">The sequence shown here is derived from an EMBL/GenBank/DDBJ whole genome shotgun (WGS) entry which is preliminary data.</text>
</comment>
<protein>
    <recommendedName>
        <fullName evidence="4">Alpha/beta hydrolase</fullName>
    </recommendedName>
</protein>
<name>A0A4Z0FB74_9GAMM</name>